<feature type="domain" description="Calcium binding and coiled-coil" evidence="9">
    <location>
        <begin position="295"/>
        <end position="494"/>
    </location>
</feature>
<keyword evidence="3" id="KW-0963">Cytoplasm</keyword>
<dbReference type="GO" id="GO:0005634">
    <property type="term" value="C:nucleus"/>
    <property type="evidence" value="ECO:0007669"/>
    <property type="project" value="UniProtKB-SubCell"/>
</dbReference>
<feature type="compositionally biased region" description="Basic and acidic residues" evidence="8">
    <location>
        <begin position="534"/>
        <end position="543"/>
    </location>
</feature>
<evidence type="ECO:0000313" key="12">
    <source>
        <dbReference type="Proteomes" id="UP000694580"/>
    </source>
</evidence>
<evidence type="ECO:0000256" key="4">
    <source>
        <dbReference type="ARBA" id="ARBA00023054"/>
    </source>
</evidence>
<keyword evidence="12" id="KW-1185">Reference proteome</keyword>
<feature type="coiled-coil region" evidence="7">
    <location>
        <begin position="145"/>
        <end position="323"/>
    </location>
</feature>
<name>A0AAY4DA82_9TELE</name>
<feature type="coiled-coil region" evidence="7">
    <location>
        <begin position="370"/>
        <end position="464"/>
    </location>
</feature>
<evidence type="ECO:0000256" key="7">
    <source>
        <dbReference type="SAM" id="Coils"/>
    </source>
</evidence>
<evidence type="ECO:0000256" key="6">
    <source>
        <dbReference type="ARBA" id="ARBA00037963"/>
    </source>
</evidence>
<dbReference type="InterPro" id="IPR041611">
    <property type="entry name" value="SKICH"/>
</dbReference>
<comment type="subcellular location">
    <subcellularLocation>
        <location evidence="2">Cytoplasm</location>
    </subcellularLocation>
    <subcellularLocation>
        <location evidence="1">Nucleus</location>
    </subcellularLocation>
</comment>
<dbReference type="PANTHER" id="PTHR31915:SF5">
    <property type="entry name" value="CALCIUM-BINDING AND COILED-COIL DOMAIN-CONTAINING PROTEIN 1"/>
    <property type="match status" value="1"/>
</dbReference>
<evidence type="ECO:0000256" key="1">
    <source>
        <dbReference type="ARBA" id="ARBA00004123"/>
    </source>
</evidence>
<sequence length="578" mass="67073">MHMDNIQKVIFRNVGRSYFPQTRVECHYNVTGDHSWANRDWIGLFKVGWSTVREYYTYVWALVPEGYSAGQEVDCCATFQPSYLPRPGAKAYQFVYVNASGEVCGVSSQFVFSAPRPLDEVVTLENEKGGEEGAGEDLLVVVPKAQILQSHLEECQNELKDLKMLMEANEREKEQERARNEGDMKVFVKERDEMKEEIIQLMDGLRHNREELEKMELKHKETQSSHQSMSAELVDLLTERDEVQQQIRELADDNSLLTQHWKQAEAEVERMKERVKKMALQRKEEEKERKNLQEELEAAQNELRVMQERMEASELTADALRRDLSELGNLQGHSHAELHQTRLQLAQVNLQLSQANLALREGQAAWSQEKEQLRQIAEGDKERVQKLCREIQRKDEWLQEERAEREKLETELGKENDCNRAQLSECRKEVQELKASLRGAQREREQTQLEKQILLERIRELEKRQEMEADGRWYEAASSYMAQTDSISFEDKTPGAPSSLQADVNEVWAQTQHHVPVEPDEKVEIGKSYENSDQENHEPEKQKIQSTATPNEDKALILGDPILSRWSHLFGEGTLREG</sequence>
<accession>A0AAY4DA82</accession>
<evidence type="ECO:0000259" key="9">
    <source>
        <dbReference type="Pfam" id="PF07888"/>
    </source>
</evidence>
<keyword evidence="4 7" id="KW-0175">Coiled coil</keyword>
<dbReference type="GO" id="GO:0045944">
    <property type="term" value="P:positive regulation of transcription by RNA polymerase II"/>
    <property type="evidence" value="ECO:0007669"/>
    <property type="project" value="TreeGrafter"/>
</dbReference>
<evidence type="ECO:0000313" key="11">
    <source>
        <dbReference type="Ensembl" id="ENSDCDP00010042333.1"/>
    </source>
</evidence>
<reference evidence="11" key="3">
    <citation type="submission" date="2025-09" db="UniProtKB">
        <authorList>
            <consortium name="Ensembl"/>
        </authorList>
    </citation>
    <scope>IDENTIFICATION</scope>
</reference>
<dbReference type="Pfam" id="PF07888">
    <property type="entry name" value="CALCOCO1"/>
    <property type="match status" value="1"/>
</dbReference>
<reference evidence="11" key="2">
    <citation type="submission" date="2025-08" db="UniProtKB">
        <authorList>
            <consortium name="Ensembl"/>
        </authorList>
    </citation>
    <scope>IDENTIFICATION</scope>
</reference>
<dbReference type="AlphaFoldDB" id="A0AAY4DA82"/>
<dbReference type="Gene3D" id="2.60.40.2840">
    <property type="match status" value="1"/>
</dbReference>
<dbReference type="PANTHER" id="PTHR31915">
    <property type="entry name" value="SKICH DOMAIN-CONTAINING PROTEIN"/>
    <property type="match status" value="1"/>
</dbReference>
<dbReference type="GO" id="GO:0003713">
    <property type="term" value="F:transcription coactivator activity"/>
    <property type="evidence" value="ECO:0007669"/>
    <property type="project" value="TreeGrafter"/>
</dbReference>
<evidence type="ECO:0008006" key="13">
    <source>
        <dbReference type="Google" id="ProtNLM"/>
    </source>
</evidence>
<comment type="similarity">
    <text evidence="6">Belongs to the CALCOCO family.</text>
</comment>
<dbReference type="InterPro" id="IPR012852">
    <property type="entry name" value="CALCOCO1-like"/>
</dbReference>
<keyword evidence="5" id="KW-0539">Nucleus</keyword>
<reference evidence="11 12" key="1">
    <citation type="submission" date="2020-06" db="EMBL/GenBank/DDBJ databases">
        <authorList>
            <consortium name="Wellcome Sanger Institute Data Sharing"/>
        </authorList>
    </citation>
    <scope>NUCLEOTIDE SEQUENCE [LARGE SCALE GENOMIC DNA]</scope>
</reference>
<organism evidence="11 12">
    <name type="scientific">Denticeps clupeoides</name>
    <name type="common">denticle herring</name>
    <dbReference type="NCBI Taxonomy" id="299321"/>
    <lineage>
        <taxon>Eukaryota</taxon>
        <taxon>Metazoa</taxon>
        <taxon>Chordata</taxon>
        <taxon>Craniata</taxon>
        <taxon>Vertebrata</taxon>
        <taxon>Euteleostomi</taxon>
        <taxon>Actinopterygii</taxon>
        <taxon>Neopterygii</taxon>
        <taxon>Teleostei</taxon>
        <taxon>Clupei</taxon>
        <taxon>Clupeiformes</taxon>
        <taxon>Denticipitoidei</taxon>
        <taxon>Denticipitidae</taxon>
        <taxon>Denticeps</taxon>
    </lineage>
</organism>
<dbReference type="GO" id="GO:0005737">
    <property type="term" value="C:cytoplasm"/>
    <property type="evidence" value="ECO:0007669"/>
    <property type="project" value="UniProtKB-SubCell"/>
</dbReference>
<evidence type="ECO:0000256" key="3">
    <source>
        <dbReference type="ARBA" id="ARBA00022490"/>
    </source>
</evidence>
<evidence type="ECO:0000259" key="10">
    <source>
        <dbReference type="Pfam" id="PF17751"/>
    </source>
</evidence>
<dbReference type="GeneTree" id="ENSGT00950000183025"/>
<dbReference type="InterPro" id="IPR051002">
    <property type="entry name" value="UBA_autophagy_assoc_protein"/>
</dbReference>
<evidence type="ECO:0000256" key="5">
    <source>
        <dbReference type="ARBA" id="ARBA00023242"/>
    </source>
</evidence>
<proteinExistence type="inferred from homology"/>
<evidence type="ECO:0000256" key="8">
    <source>
        <dbReference type="SAM" id="MobiDB-lite"/>
    </source>
</evidence>
<feature type="compositionally biased region" description="Basic and acidic residues" evidence="8">
    <location>
        <begin position="515"/>
        <end position="527"/>
    </location>
</feature>
<protein>
    <recommendedName>
        <fullName evidence="13">Calcium-binding and coiled-coil domain-containing protein 1</fullName>
    </recommendedName>
</protein>
<dbReference type="Ensembl" id="ENSDCDT00010052367.1">
    <property type="protein sequence ID" value="ENSDCDP00010042333.1"/>
    <property type="gene ID" value="ENSDCDG00010026669.1"/>
</dbReference>
<feature type="region of interest" description="Disordered" evidence="8">
    <location>
        <begin position="512"/>
        <end position="553"/>
    </location>
</feature>
<gene>
    <name evidence="11" type="primary">calcoco1b</name>
</gene>
<dbReference type="Pfam" id="PF17751">
    <property type="entry name" value="SKICH"/>
    <property type="match status" value="1"/>
</dbReference>
<dbReference type="Proteomes" id="UP000694580">
    <property type="component" value="Chromosome 12"/>
</dbReference>
<feature type="domain" description="SKICH" evidence="10">
    <location>
        <begin position="9"/>
        <end position="111"/>
    </location>
</feature>
<evidence type="ECO:0000256" key="2">
    <source>
        <dbReference type="ARBA" id="ARBA00004496"/>
    </source>
</evidence>